<evidence type="ECO:0000313" key="3">
    <source>
        <dbReference type="EMBL" id="SHI16965.1"/>
    </source>
</evidence>
<dbReference type="Gene3D" id="3.40.50.2000">
    <property type="entry name" value="Glycogen Phosphorylase B"/>
    <property type="match status" value="1"/>
</dbReference>
<feature type="domain" description="Glycosyltransferase subfamily 4-like N-terminal" evidence="1">
    <location>
        <begin position="134"/>
        <end position="262"/>
    </location>
</feature>
<dbReference type="Gene3D" id="3.40.50.720">
    <property type="entry name" value="NAD(P)-binding Rossmann-like Domain"/>
    <property type="match status" value="1"/>
</dbReference>
<accession>A0A1M5YYA9</accession>
<gene>
    <name evidence="3" type="ORF">SAMN02745229_01802</name>
</gene>
<dbReference type="SUPFAM" id="SSF53756">
    <property type="entry name" value="UDP-Glycosyltransferase/glycogen phosphorylase"/>
    <property type="match status" value="1"/>
</dbReference>
<dbReference type="Proteomes" id="UP000184278">
    <property type="component" value="Unassembled WGS sequence"/>
</dbReference>
<reference evidence="4" key="1">
    <citation type="submission" date="2016-11" db="EMBL/GenBank/DDBJ databases">
        <authorList>
            <person name="Varghese N."/>
            <person name="Submissions S."/>
        </authorList>
    </citation>
    <scope>NUCLEOTIDE SEQUENCE [LARGE SCALE GENOMIC DNA]</scope>
    <source>
        <strain evidence="4">DSM 3071</strain>
    </source>
</reference>
<keyword evidence="4" id="KW-1185">Reference proteome</keyword>
<dbReference type="GO" id="GO:0016740">
    <property type="term" value="F:transferase activity"/>
    <property type="evidence" value="ECO:0007669"/>
    <property type="project" value="UniProtKB-KW"/>
</dbReference>
<proteinExistence type="predicted"/>
<feature type="domain" description="Glucosyltransferase 3-like C-terminal" evidence="2">
    <location>
        <begin position="335"/>
        <end position="434"/>
    </location>
</feature>
<name>A0A1M5YYA9_BUTFI</name>
<evidence type="ECO:0000259" key="1">
    <source>
        <dbReference type="Pfam" id="PF13439"/>
    </source>
</evidence>
<dbReference type="RefSeq" id="WP_073387146.1">
    <property type="nucleotide sequence ID" value="NZ_FQXK01000014.1"/>
</dbReference>
<dbReference type="Pfam" id="PF26337">
    <property type="entry name" value="Gtf3_C"/>
    <property type="match status" value="1"/>
</dbReference>
<dbReference type="OrthoDB" id="9794124at2"/>
<dbReference type="InterPro" id="IPR058592">
    <property type="entry name" value="Gtf3_C"/>
</dbReference>
<evidence type="ECO:0000259" key="2">
    <source>
        <dbReference type="Pfam" id="PF26337"/>
    </source>
</evidence>
<dbReference type="AlphaFoldDB" id="A0A1M5YYA9"/>
<protein>
    <submittedName>
        <fullName evidence="3">Glycosyl transferases group 1</fullName>
    </submittedName>
</protein>
<keyword evidence="3" id="KW-0808">Transferase</keyword>
<dbReference type="GeneID" id="89508473"/>
<evidence type="ECO:0000313" key="4">
    <source>
        <dbReference type="Proteomes" id="UP000184278"/>
    </source>
</evidence>
<dbReference type="EMBL" id="FQXK01000014">
    <property type="protein sequence ID" value="SHI16965.1"/>
    <property type="molecule type" value="Genomic_DNA"/>
</dbReference>
<dbReference type="STRING" id="1121131.SAMN02745229_01802"/>
<sequence length="462" mass="53369">MKRKCIIFGAGKYFESYISIIEEKYQVIAVTDNNSSLVGTDKCGYIIASVNDIKLYEYDTVLICMREPKTVQRQLISMGVTKISLFVEPGLIYSYGESDIANEIREYNTPYKSNDVQEHVLFAQINPCTRTHKFAELLNRNGIKCSLAYFGKMSEQARKALTYYEQVIHFFSYTDFLEYVKNSDYDLIHCSNEPDILISLIGGCGKPVVHDCHDFISLRDNLNAENMALEYVANTKSDGFIYASKMCMEMAIERYHTDRRKAIYLENRPSIDALPKKKLTKLSSIDGKIHCVYEGGLSDDCNHFRFFEEQWKLLASLGIHVHFYTQFKESYCQKIDSLSEFIHYEGNADIYELIQTMTQYDVGLCTFIELPCYKVKLDTTSSNKLFEYLAAGLPIAASDHLFHRNYIEKYGVGRIINWNEDVLEQFNKVSKIEIADDFVKHNRLTMEDQAEALIGLYRKLIK</sequence>
<organism evidence="3 4">
    <name type="scientific">Butyrivibrio fibrisolvens DSM 3071</name>
    <dbReference type="NCBI Taxonomy" id="1121131"/>
    <lineage>
        <taxon>Bacteria</taxon>
        <taxon>Bacillati</taxon>
        <taxon>Bacillota</taxon>
        <taxon>Clostridia</taxon>
        <taxon>Lachnospirales</taxon>
        <taxon>Lachnospiraceae</taxon>
        <taxon>Butyrivibrio</taxon>
    </lineage>
</organism>
<dbReference type="InterPro" id="IPR028098">
    <property type="entry name" value="Glyco_trans_4-like_N"/>
</dbReference>
<dbReference type="Pfam" id="PF13439">
    <property type="entry name" value="Glyco_transf_4"/>
    <property type="match status" value="1"/>
</dbReference>